<proteinExistence type="inferred from homology"/>
<protein>
    <submittedName>
        <fullName evidence="4">Fumarylacetoacetate hydrolase family protein</fullName>
    </submittedName>
</protein>
<dbReference type="SUPFAM" id="SSF56529">
    <property type="entry name" value="FAH"/>
    <property type="match status" value="1"/>
</dbReference>
<name>A0ABW0R0H5_9BACL</name>
<dbReference type="InterPro" id="IPR011234">
    <property type="entry name" value="Fumarylacetoacetase-like_C"/>
</dbReference>
<reference evidence="5" key="1">
    <citation type="journal article" date="2019" name="Int. J. Syst. Evol. Microbiol.">
        <title>The Global Catalogue of Microorganisms (GCM) 10K type strain sequencing project: providing services to taxonomists for standard genome sequencing and annotation.</title>
        <authorList>
            <consortium name="The Broad Institute Genomics Platform"/>
            <consortium name="The Broad Institute Genome Sequencing Center for Infectious Disease"/>
            <person name="Wu L."/>
            <person name="Ma J."/>
        </authorList>
    </citation>
    <scope>NUCLEOTIDE SEQUENCE [LARGE SCALE GENOMIC DNA]</scope>
    <source>
        <strain evidence="5">CGMCC 1.18578</strain>
    </source>
</reference>
<comment type="caution">
    <text evidence="4">The sequence shown here is derived from an EMBL/GenBank/DDBJ whole genome shotgun (WGS) entry which is preliminary data.</text>
</comment>
<feature type="domain" description="Fumarylacetoacetase-like C-terminal" evidence="3">
    <location>
        <begin position="89"/>
        <end position="296"/>
    </location>
</feature>
<dbReference type="PANTHER" id="PTHR42796:SF4">
    <property type="entry name" value="FUMARYLACETOACETATE HYDROLASE DOMAIN-CONTAINING PROTEIN 2A"/>
    <property type="match status" value="1"/>
</dbReference>
<dbReference type="InterPro" id="IPR036663">
    <property type="entry name" value="Fumarylacetoacetase_C_sf"/>
</dbReference>
<dbReference type="InterPro" id="IPR051121">
    <property type="entry name" value="FAH"/>
</dbReference>
<evidence type="ECO:0000259" key="3">
    <source>
        <dbReference type="Pfam" id="PF01557"/>
    </source>
</evidence>
<evidence type="ECO:0000256" key="2">
    <source>
        <dbReference type="ARBA" id="ARBA00022723"/>
    </source>
</evidence>
<evidence type="ECO:0000313" key="4">
    <source>
        <dbReference type="EMBL" id="MFC5530714.1"/>
    </source>
</evidence>
<dbReference type="RefSeq" id="WP_378112655.1">
    <property type="nucleotide sequence ID" value="NZ_JBHSNC010000045.1"/>
</dbReference>
<accession>A0ABW0R0H5</accession>
<dbReference type="PANTHER" id="PTHR42796">
    <property type="entry name" value="FUMARYLACETOACETATE HYDROLASE DOMAIN-CONTAINING PROTEIN 2A-RELATED"/>
    <property type="match status" value="1"/>
</dbReference>
<dbReference type="Pfam" id="PF01557">
    <property type="entry name" value="FAA_hydrolase"/>
    <property type="match status" value="1"/>
</dbReference>
<organism evidence="4 5">
    <name type="scientific">Cohnella yongneupensis</name>
    <dbReference type="NCBI Taxonomy" id="425006"/>
    <lineage>
        <taxon>Bacteria</taxon>
        <taxon>Bacillati</taxon>
        <taxon>Bacillota</taxon>
        <taxon>Bacilli</taxon>
        <taxon>Bacillales</taxon>
        <taxon>Paenibacillaceae</taxon>
        <taxon>Cohnella</taxon>
    </lineage>
</organism>
<keyword evidence="4" id="KW-0378">Hydrolase</keyword>
<dbReference type="Proteomes" id="UP001596108">
    <property type="component" value="Unassembled WGS sequence"/>
</dbReference>
<keyword evidence="5" id="KW-1185">Reference proteome</keyword>
<dbReference type="GO" id="GO:0016787">
    <property type="term" value="F:hydrolase activity"/>
    <property type="evidence" value="ECO:0007669"/>
    <property type="project" value="UniProtKB-KW"/>
</dbReference>
<dbReference type="EMBL" id="JBHSNC010000045">
    <property type="protein sequence ID" value="MFC5530714.1"/>
    <property type="molecule type" value="Genomic_DNA"/>
</dbReference>
<gene>
    <name evidence="4" type="ORF">ACFPQ4_14860</name>
</gene>
<dbReference type="Gene3D" id="3.90.850.10">
    <property type="entry name" value="Fumarylacetoacetase-like, C-terminal domain"/>
    <property type="match status" value="1"/>
</dbReference>
<evidence type="ECO:0000313" key="5">
    <source>
        <dbReference type="Proteomes" id="UP001596108"/>
    </source>
</evidence>
<evidence type="ECO:0000256" key="1">
    <source>
        <dbReference type="ARBA" id="ARBA00010211"/>
    </source>
</evidence>
<sequence>MKLLSINSGDHLSLGVKIDDQWVLDVREALETVPAPGIPVDTTELIRGGAEALERLRLYVERVSEDRTPSYFKQESDISFGACVSEPSKIICIGLNYRKHAEESNAAIPTTPVVFSKFSNTLAGHGEPIPLPVKVSSEVDYEVELAIVIGRKTKEVAVEDALGHVFGYSCANDISARDLQMRTSQWLLGKTCDKFTPLGPYLVTADEIPDPNQLSLQTTVNGEIRQRSNTSDMIFRCDEIISYLSQHMTLLPGDVILTGTPEGVVLGQPADRRVYLREGDAVVIEIEGLGRLSNRMING</sequence>
<keyword evidence="2" id="KW-0479">Metal-binding</keyword>
<comment type="similarity">
    <text evidence="1">Belongs to the FAH family.</text>
</comment>